<gene>
    <name evidence="2" type="ORF">HS088_TW13G00858</name>
</gene>
<dbReference type="PANTHER" id="PTHR47031:SF3">
    <property type="entry name" value="SAP DOMAIN-CONTAINING PROTEIN"/>
    <property type="match status" value="1"/>
</dbReference>
<dbReference type="EMBL" id="JAAARO010000013">
    <property type="protein sequence ID" value="KAF5737965.1"/>
    <property type="molecule type" value="Genomic_DNA"/>
</dbReference>
<organism evidence="2 3">
    <name type="scientific">Tripterygium wilfordii</name>
    <name type="common">Thunder God vine</name>
    <dbReference type="NCBI Taxonomy" id="458696"/>
    <lineage>
        <taxon>Eukaryota</taxon>
        <taxon>Viridiplantae</taxon>
        <taxon>Streptophyta</taxon>
        <taxon>Embryophyta</taxon>
        <taxon>Tracheophyta</taxon>
        <taxon>Spermatophyta</taxon>
        <taxon>Magnoliopsida</taxon>
        <taxon>eudicotyledons</taxon>
        <taxon>Gunneridae</taxon>
        <taxon>Pentapetalae</taxon>
        <taxon>rosids</taxon>
        <taxon>fabids</taxon>
        <taxon>Celastrales</taxon>
        <taxon>Celastraceae</taxon>
        <taxon>Tripterygium</taxon>
    </lineage>
</organism>
<feature type="compositionally biased region" description="Basic and acidic residues" evidence="1">
    <location>
        <begin position="27"/>
        <end position="73"/>
    </location>
</feature>
<keyword evidence="3" id="KW-1185">Reference proteome</keyword>
<name>A0A7J7CV08_TRIWF</name>
<accession>A0A7J7CV08</accession>
<reference evidence="2 3" key="1">
    <citation type="journal article" date="2020" name="Nat. Commun.">
        <title>Genome of Tripterygium wilfordii and identification of cytochrome P450 involved in triptolide biosynthesis.</title>
        <authorList>
            <person name="Tu L."/>
            <person name="Su P."/>
            <person name="Zhang Z."/>
            <person name="Gao L."/>
            <person name="Wang J."/>
            <person name="Hu T."/>
            <person name="Zhou J."/>
            <person name="Zhang Y."/>
            <person name="Zhao Y."/>
            <person name="Liu Y."/>
            <person name="Song Y."/>
            <person name="Tong Y."/>
            <person name="Lu Y."/>
            <person name="Yang J."/>
            <person name="Xu C."/>
            <person name="Jia M."/>
            <person name="Peters R.J."/>
            <person name="Huang L."/>
            <person name="Gao W."/>
        </authorList>
    </citation>
    <scope>NUCLEOTIDE SEQUENCE [LARGE SCALE GENOMIC DNA]</scope>
    <source>
        <strain evidence="3">cv. XIE 37</strain>
        <tissue evidence="2">Leaf</tissue>
    </source>
</reference>
<evidence type="ECO:0000256" key="1">
    <source>
        <dbReference type="SAM" id="MobiDB-lite"/>
    </source>
</evidence>
<dbReference type="InParanoid" id="A0A7J7CV08"/>
<feature type="region of interest" description="Disordered" evidence="1">
    <location>
        <begin position="1"/>
        <end position="104"/>
    </location>
</feature>
<evidence type="ECO:0000313" key="3">
    <source>
        <dbReference type="Proteomes" id="UP000593562"/>
    </source>
</evidence>
<dbReference type="Proteomes" id="UP000593562">
    <property type="component" value="Unassembled WGS sequence"/>
</dbReference>
<feature type="compositionally biased region" description="Basic and acidic residues" evidence="1">
    <location>
        <begin position="149"/>
        <end position="186"/>
    </location>
</feature>
<dbReference type="AlphaFoldDB" id="A0A7J7CV08"/>
<protein>
    <submittedName>
        <fullName evidence="2">Apoptotic chromatin condensation inducer in the nucleus</fullName>
    </submittedName>
</protein>
<proteinExistence type="predicted"/>
<feature type="compositionally biased region" description="Low complexity" evidence="1">
    <location>
        <begin position="93"/>
        <end position="104"/>
    </location>
</feature>
<dbReference type="PANTHER" id="PTHR47031">
    <property type="entry name" value="SAP DNA-BINDING DOMAIN-CONTAINING PROTEIN"/>
    <property type="match status" value="1"/>
</dbReference>
<evidence type="ECO:0000313" key="2">
    <source>
        <dbReference type="EMBL" id="KAF5737965.1"/>
    </source>
</evidence>
<feature type="region of interest" description="Disordered" evidence="1">
    <location>
        <begin position="130"/>
        <end position="186"/>
    </location>
</feature>
<comment type="caution">
    <text evidence="2">The sequence shown here is derived from an EMBL/GenBank/DDBJ whole genome shotgun (WGS) entry which is preliminary data.</text>
</comment>
<sequence length="186" mass="20473">MPNFATHGDNGNINIQLENEDPTPLNEDPKSRLENEDSKSQLENEDSKSQLENEDPKPQLENEDPKPPHEDPMLHSSAAPNYQVSEVSPLLRSPVNSDSVSTDSVSINEKIELKDNIIDDNVKLELDVVKPEMEGPSSSNLVAVSGESHPMDVEESHEKQASVEQKDDSNAANEDSIRKNDSAHVG</sequence>